<dbReference type="Gene3D" id="3.40.630.30">
    <property type="match status" value="1"/>
</dbReference>
<protein>
    <submittedName>
        <fullName evidence="2">GNAT family N-acetyltransferase</fullName>
    </submittedName>
</protein>
<sequence>MLFELDRHEYSKVHALLGPHRNADIALEAVLAGSGNGTVYVDRREAPRVGLVNALGIGAYFVGDARHPGLHGLDAFVEHTLKPLDQAQCGATCFIGIALDDAWCPALETVFAHRDWEDGYDHYFRFDPRRFARLSPPTLPPSGYRLQPIDRALLVHPDNAALRAEILEFWPSCAAFLAGGCGFAICHGATAVSVCYSCYAHGGHHELAVRTYRRALQRRGFATRVCHAYLMEATRRGWEAHWTTDAGNVASLRLADKCGFVFEKKVRSYEFEY</sequence>
<evidence type="ECO:0000313" key="2">
    <source>
        <dbReference type="EMBL" id="UXY14914.1"/>
    </source>
</evidence>
<organism evidence="2 3">
    <name type="scientific">Chitiniphilus purpureus</name>
    <dbReference type="NCBI Taxonomy" id="2981137"/>
    <lineage>
        <taxon>Bacteria</taxon>
        <taxon>Pseudomonadati</taxon>
        <taxon>Pseudomonadota</taxon>
        <taxon>Betaproteobacteria</taxon>
        <taxon>Neisseriales</taxon>
        <taxon>Chitinibacteraceae</taxon>
        <taxon>Chitiniphilus</taxon>
    </lineage>
</organism>
<name>A0ABY6DKN3_9NEIS</name>
<dbReference type="EMBL" id="CP106753">
    <property type="protein sequence ID" value="UXY14914.1"/>
    <property type="molecule type" value="Genomic_DNA"/>
</dbReference>
<proteinExistence type="predicted"/>
<dbReference type="PROSITE" id="PS51186">
    <property type="entry name" value="GNAT"/>
    <property type="match status" value="1"/>
</dbReference>
<dbReference type="RefSeq" id="WP_263124248.1">
    <property type="nucleotide sequence ID" value="NZ_CP106753.1"/>
</dbReference>
<feature type="domain" description="N-acetyltransferase" evidence="1">
    <location>
        <begin position="132"/>
        <end position="273"/>
    </location>
</feature>
<dbReference type="Proteomes" id="UP001061302">
    <property type="component" value="Chromosome"/>
</dbReference>
<dbReference type="InterPro" id="IPR027365">
    <property type="entry name" value="GNAT_acetyltra_YdfB-like"/>
</dbReference>
<keyword evidence="3" id="KW-1185">Reference proteome</keyword>
<dbReference type="InterPro" id="IPR016181">
    <property type="entry name" value="Acyl_CoA_acyltransferase"/>
</dbReference>
<dbReference type="InterPro" id="IPR000182">
    <property type="entry name" value="GNAT_dom"/>
</dbReference>
<accession>A0ABY6DKN3</accession>
<evidence type="ECO:0000259" key="1">
    <source>
        <dbReference type="PROSITE" id="PS51186"/>
    </source>
</evidence>
<dbReference type="Pfam" id="PF12746">
    <property type="entry name" value="GNAT_acetyltran"/>
    <property type="match status" value="1"/>
</dbReference>
<dbReference type="SUPFAM" id="SSF55729">
    <property type="entry name" value="Acyl-CoA N-acyltransferases (Nat)"/>
    <property type="match status" value="1"/>
</dbReference>
<evidence type="ECO:0000313" key="3">
    <source>
        <dbReference type="Proteomes" id="UP001061302"/>
    </source>
</evidence>
<reference evidence="2" key="1">
    <citation type="submission" date="2022-10" db="EMBL/GenBank/DDBJ databases">
        <title>Chitiniphilus purpureus sp. nov., a novel chitin-degrading bacterium isolated from crawfish pond sediment.</title>
        <authorList>
            <person name="Li K."/>
        </authorList>
    </citation>
    <scope>NUCLEOTIDE SEQUENCE</scope>
    <source>
        <strain evidence="2">CD1</strain>
    </source>
</reference>
<gene>
    <name evidence="2" type="ORF">N8I74_16575</name>
</gene>